<protein>
    <submittedName>
        <fullName evidence="1">Uncharacterized protein</fullName>
    </submittedName>
</protein>
<evidence type="ECO:0000313" key="3">
    <source>
        <dbReference type="Proteomes" id="UP000182227"/>
    </source>
</evidence>
<gene>
    <name evidence="2" type="ORF">AWB98_01375</name>
    <name evidence="1" type="ORF">BN970_01386</name>
</gene>
<reference evidence="1 3" key="1">
    <citation type="submission" date="2015-03" db="EMBL/GenBank/DDBJ databases">
        <authorList>
            <person name="Murphy D."/>
        </authorList>
    </citation>
    <scope>NUCLEOTIDE SEQUENCE [LARGE SCALE GENOMIC DNA]</scope>
    <source>
        <strain evidence="1 3">D16</strain>
    </source>
</reference>
<dbReference type="Proteomes" id="UP000182227">
    <property type="component" value="Unassembled WGS sequence"/>
</dbReference>
<dbReference type="Proteomes" id="UP000193811">
    <property type="component" value="Unassembled WGS sequence"/>
</dbReference>
<evidence type="ECO:0000313" key="4">
    <source>
        <dbReference type="Proteomes" id="UP000193811"/>
    </source>
</evidence>
<evidence type="ECO:0000313" key="2">
    <source>
        <dbReference type="EMBL" id="ORV20976.1"/>
    </source>
</evidence>
<evidence type="ECO:0000313" key="1">
    <source>
        <dbReference type="EMBL" id="CQD07351.1"/>
    </source>
</evidence>
<accession>A0A0U1D3G2</accession>
<dbReference type="GeneID" id="44299610"/>
<keyword evidence="4" id="KW-1185">Reference proteome</keyword>
<name>A0A0U1D3G2_9MYCO</name>
<dbReference type="AlphaFoldDB" id="A0A0U1D3G2"/>
<reference evidence="2 4" key="2">
    <citation type="submission" date="2016-01" db="EMBL/GenBank/DDBJ databases">
        <title>The new phylogeny of the genus Mycobacterium.</title>
        <authorList>
            <person name="Tarcisio F."/>
            <person name="Conor M."/>
            <person name="Antonella G."/>
            <person name="Elisabetta G."/>
            <person name="Giulia F.S."/>
            <person name="Sara T."/>
            <person name="Anna F."/>
            <person name="Clotilde B."/>
            <person name="Roberto B."/>
            <person name="Veronica D.S."/>
            <person name="Fabio R."/>
            <person name="Monica P."/>
            <person name="Olivier J."/>
            <person name="Enrico T."/>
            <person name="Nicola S."/>
        </authorList>
    </citation>
    <scope>NUCLEOTIDE SEQUENCE [LARGE SCALE GENOMIC DNA]</scope>
    <source>
        <strain evidence="2 4">CCUG 50187</strain>
    </source>
</reference>
<dbReference type="RefSeq" id="WP_085142622.1">
    <property type="nucleotide sequence ID" value="NZ_JACKVA010000035.1"/>
</dbReference>
<organism evidence="1 3">
    <name type="scientific">Mycolicibacterium conceptionense</name>
    <dbReference type="NCBI Taxonomy" id="451644"/>
    <lineage>
        <taxon>Bacteria</taxon>
        <taxon>Bacillati</taxon>
        <taxon>Actinomycetota</taxon>
        <taxon>Actinomycetes</taxon>
        <taxon>Mycobacteriales</taxon>
        <taxon>Mycobacteriaceae</taxon>
        <taxon>Mycolicibacterium</taxon>
    </lineage>
</organism>
<dbReference type="EMBL" id="LQOP01000034">
    <property type="protein sequence ID" value="ORV20976.1"/>
    <property type="molecule type" value="Genomic_DNA"/>
</dbReference>
<sequence>MSLYLTNAVAQGMLNGTGLAEALGASPKIRIYSGSVPANADAALSGNTVLAELVCASTPFSGFSDTGTAARATYGSIASDVSADATGTATFFRQLDAAGTTVKYQGTVGTSSADLILNTVAITAGSTVAISTATIDLPEGP</sequence>
<dbReference type="EMBL" id="CTEF01000001">
    <property type="protein sequence ID" value="CQD07351.1"/>
    <property type="molecule type" value="Genomic_DNA"/>
</dbReference>
<proteinExistence type="predicted"/>